<dbReference type="AlphaFoldDB" id="Q5DGR1"/>
<evidence type="ECO:0000313" key="10">
    <source>
        <dbReference type="EMBL" id="AAW24995.1"/>
    </source>
</evidence>
<evidence type="ECO:0000256" key="1">
    <source>
        <dbReference type="ARBA" id="ARBA00001166"/>
    </source>
</evidence>
<feature type="domain" description="Pseudouridine synthase RsuA/RluA-like" evidence="9">
    <location>
        <begin position="246"/>
        <end position="448"/>
    </location>
</feature>
<accession>Q5DGR1</accession>
<evidence type="ECO:0000256" key="4">
    <source>
        <dbReference type="ARBA" id="ARBA00023235"/>
    </source>
</evidence>
<dbReference type="Pfam" id="PF00849">
    <property type="entry name" value="PseudoU_synth_2"/>
    <property type="match status" value="1"/>
</dbReference>
<evidence type="ECO:0000256" key="2">
    <source>
        <dbReference type="ARBA" id="ARBA00001896"/>
    </source>
</evidence>
<evidence type="ECO:0000256" key="8">
    <source>
        <dbReference type="SAM" id="MobiDB-lite"/>
    </source>
</evidence>
<dbReference type="GO" id="GO:0001522">
    <property type="term" value="P:pseudouridine synthesis"/>
    <property type="evidence" value="ECO:0007669"/>
    <property type="project" value="InterPro"/>
</dbReference>
<feature type="compositionally biased region" description="Basic and acidic residues" evidence="8">
    <location>
        <begin position="133"/>
        <end position="143"/>
    </location>
</feature>
<comment type="catalytic activity">
    <reaction evidence="2">
        <text>uridine in 5S rRNA = pseudouridine in 5S rRNA</text>
        <dbReference type="Rhea" id="RHEA:47036"/>
        <dbReference type="Rhea" id="RHEA-COMP:11730"/>
        <dbReference type="Rhea" id="RHEA-COMP:11731"/>
        <dbReference type="ChEBI" id="CHEBI:65314"/>
        <dbReference type="ChEBI" id="CHEBI:65315"/>
    </reaction>
</comment>
<proteinExistence type="evidence at transcript level"/>
<dbReference type="Gene3D" id="3.30.2350.10">
    <property type="entry name" value="Pseudouridine synthase"/>
    <property type="match status" value="1"/>
</dbReference>
<evidence type="ECO:0000256" key="3">
    <source>
        <dbReference type="ARBA" id="ARBA00010876"/>
    </source>
</evidence>
<comment type="similarity">
    <text evidence="3">Belongs to the pseudouridine synthase RluA family.</text>
</comment>
<dbReference type="InterPro" id="IPR006145">
    <property type="entry name" value="PsdUridine_synth_RsuA/RluA"/>
</dbReference>
<sequence length="567" mass="65133">MDYFGIENDQKIEENKHHENRRKALLLSSENFIDEQYFGDSSKATTDDDKLFTVKNIDFKKNASEISVLESNTPYLDDLSEIDSQYFGANSNPLKHINSVMDSCNPSTISEPKIKAGKKSTLQPPTAITSKSNLDRKTSKQMHRQNDIFKLSDESNSCYDPHDDEINDAVEYGADAVKIVRQRTRLNLYTGTTLDVSSSKVESSNPEKLDSHGYRVPDEDLHKFHLLTEEEAATVLYKSIIEIRENVIIMNKPYGIASQPGADCKHNIVDLLPRIESMIRKRNHRASKVKEETVDELSTVHRLDKDSTGAMLIARNRDASLKLQEAFARRWIKKDYLCITVGIPRSEYGYIQLPLVERNFKEFHKMCIPKLDRHLQELACKQTQLDENDETNEYDVTDAFSVLYNKMQTNNNNQPVTWYHLLDQRNDAGLMLCSTLTGIKHQVRAHLAFGLQTPILGDHKYSHGEYLAPQRLPKHLLEALNVRQPKVRYLALHLHASSLHLRVSPSSSSSSCENFFDFVRSLENPLHTVTGSTRHPLKFHAQLPIHFRENLKRIGLKLPQYLKRLHW</sequence>
<evidence type="ECO:0000256" key="5">
    <source>
        <dbReference type="ARBA" id="ARBA00036943"/>
    </source>
</evidence>
<name>Q5DGR1_SCHJA</name>
<evidence type="ECO:0000256" key="7">
    <source>
        <dbReference type="ARBA" id="ARBA00041563"/>
    </source>
</evidence>
<feature type="region of interest" description="Disordered" evidence="8">
    <location>
        <begin position="108"/>
        <end position="143"/>
    </location>
</feature>
<organism evidence="10">
    <name type="scientific">Schistosoma japonicum</name>
    <name type="common">Blood fluke</name>
    <dbReference type="NCBI Taxonomy" id="6182"/>
    <lineage>
        <taxon>Eukaryota</taxon>
        <taxon>Metazoa</taxon>
        <taxon>Spiralia</taxon>
        <taxon>Lophotrochozoa</taxon>
        <taxon>Platyhelminthes</taxon>
        <taxon>Trematoda</taxon>
        <taxon>Digenea</taxon>
        <taxon>Strigeidida</taxon>
        <taxon>Schistosomatoidea</taxon>
        <taxon>Schistosomatidae</taxon>
        <taxon>Schistosoma</taxon>
    </lineage>
</organism>
<comment type="catalytic activity">
    <reaction evidence="1">
        <text>a uridine in mRNA = a pseudouridine in mRNA</text>
        <dbReference type="Rhea" id="RHEA:56644"/>
        <dbReference type="Rhea" id="RHEA-COMP:14658"/>
        <dbReference type="Rhea" id="RHEA-COMP:14659"/>
        <dbReference type="ChEBI" id="CHEBI:65314"/>
        <dbReference type="ChEBI" id="CHEBI:65315"/>
    </reaction>
</comment>
<feature type="compositionally biased region" description="Polar residues" evidence="8">
    <location>
        <begin position="120"/>
        <end position="132"/>
    </location>
</feature>
<evidence type="ECO:0000259" key="9">
    <source>
        <dbReference type="Pfam" id="PF00849"/>
    </source>
</evidence>
<reference evidence="10" key="2">
    <citation type="journal article" date="2006" name="PLoS Pathog.">
        <title>New perspectives on host-parasite interplay by comparative transcriptomic and proteomic analyses of Schistosoma japonicum.</title>
        <authorList>
            <person name="Liu F."/>
            <person name="Lu J."/>
            <person name="Hu W."/>
            <person name="Wang S.Y."/>
            <person name="Cui S.J."/>
            <person name="Chi M."/>
            <person name="Yan Q."/>
            <person name="Wang X.R."/>
            <person name="Song H.D."/>
            <person name="Xu X.N."/>
            <person name="Wang J.J."/>
            <person name="Zhang X.L."/>
            <person name="Zhang X."/>
            <person name="Wang Z.Q."/>
            <person name="Xue C.L."/>
            <person name="Brindley P.J."/>
            <person name="McManus D.P."/>
            <person name="Yang P.Y."/>
            <person name="Feng Z."/>
            <person name="Chen Z."/>
            <person name="Han Z.G."/>
        </authorList>
    </citation>
    <scope>NUCLEOTIDE SEQUENCE</scope>
</reference>
<keyword evidence="4" id="KW-0413">Isomerase</keyword>
<dbReference type="EMBL" id="AY813263">
    <property type="protein sequence ID" value="AAW24995.1"/>
    <property type="molecule type" value="mRNA"/>
</dbReference>
<dbReference type="GO" id="GO:0003723">
    <property type="term" value="F:RNA binding"/>
    <property type="evidence" value="ECO:0007669"/>
    <property type="project" value="InterPro"/>
</dbReference>
<dbReference type="PANTHER" id="PTHR21600">
    <property type="entry name" value="MITOCHONDRIAL RNA PSEUDOURIDINE SYNTHASE"/>
    <property type="match status" value="1"/>
</dbReference>
<dbReference type="PANTHER" id="PTHR21600:SF83">
    <property type="entry name" value="PSEUDOURIDYLATE SYNTHASE RPUSD4, MITOCHONDRIAL"/>
    <property type="match status" value="1"/>
</dbReference>
<evidence type="ECO:0000256" key="6">
    <source>
        <dbReference type="ARBA" id="ARBA00039953"/>
    </source>
</evidence>
<dbReference type="GO" id="GO:0009982">
    <property type="term" value="F:pseudouridine synthase activity"/>
    <property type="evidence" value="ECO:0007669"/>
    <property type="project" value="InterPro"/>
</dbReference>
<reference evidence="10" key="1">
    <citation type="submission" date="2004-11" db="EMBL/GenBank/DDBJ databases">
        <title>The full-length cDNA sequences of Schistosoma japonicum genes.</title>
        <authorList>
            <person name="Han Z."/>
        </authorList>
    </citation>
    <scope>NUCLEOTIDE SEQUENCE</scope>
</reference>
<dbReference type="InterPro" id="IPR050188">
    <property type="entry name" value="RluA_PseudoU_synthase"/>
</dbReference>
<dbReference type="CDD" id="cd02869">
    <property type="entry name" value="PseudoU_synth_RluA_like"/>
    <property type="match status" value="1"/>
</dbReference>
<comment type="catalytic activity">
    <reaction evidence="5">
        <text>a uridine in tRNA = a pseudouridine in tRNA</text>
        <dbReference type="Rhea" id="RHEA:54572"/>
        <dbReference type="Rhea" id="RHEA-COMP:13339"/>
        <dbReference type="Rhea" id="RHEA-COMP:13934"/>
        <dbReference type="ChEBI" id="CHEBI:65314"/>
        <dbReference type="ChEBI" id="CHEBI:65315"/>
    </reaction>
</comment>
<dbReference type="InterPro" id="IPR020103">
    <property type="entry name" value="PsdUridine_synth_cat_dom_sf"/>
</dbReference>
<dbReference type="SUPFAM" id="SSF55120">
    <property type="entry name" value="Pseudouridine synthase"/>
    <property type="match status" value="1"/>
</dbReference>
<protein>
    <recommendedName>
        <fullName evidence="6">Pseudouridylate synthase RPUSD4, mitochondrial</fullName>
    </recommendedName>
    <alternativeName>
        <fullName evidence="7">RNA pseudouridylate synthase domain-containing protein 4</fullName>
    </alternativeName>
</protein>